<evidence type="ECO:0000313" key="1">
    <source>
        <dbReference type="EMBL" id="WPA99185.1"/>
    </source>
</evidence>
<name>A0ABZ0NI56_CERBT</name>
<evidence type="ECO:0008006" key="3">
    <source>
        <dbReference type="Google" id="ProtNLM"/>
    </source>
</evidence>
<dbReference type="InterPro" id="IPR052895">
    <property type="entry name" value="HetReg/Transcr_Mod"/>
</dbReference>
<dbReference type="PANTHER" id="PTHR24148">
    <property type="entry name" value="ANKYRIN REPEAT DOMAIN-CONTAINING PROTEIN 39 HOMOLOG-RELATED"/>
    <property type="match status" value="1"/>
</dbReference>
<dbReference type="EMBL" id="CP134185">
    <property type="protein sequence ID" value="WPA99185.1"/>
    <property type="molecule type" value="Genomic_DNA"/>
</dbReference>
<organism evidence="1 2">
    <name type="scientific">Cercospora beticola</name>
    <name type="common">Sugarbeet leaf spot fungus</name>
    <dbReference type="NCBI Taxonomy" id="122368"/>
    <lineage>
        <taxon>Eukaryota</taxon>
        <taxon>Fungi</taxon>
        <taxon>Dikarya</taxon>
        <taxon>Ascomycota</taxon>
        <taxon>Pezizomycotina</taxon>
        <taxon>Dothideomycetes</taxon>
        <taxon>Dothideomycetidae</taxon>
        <taxon>Mycosphaerellales</taxon>
        <taxon>Mycosphaerellaceae</taxon>
        <taxon>Cercospora</taxon>
    </lineage>
</organism>
<keyword evidence="2" id="KW-1185">Reference proteome</keyword>
<evidence type="ECO:0000313" key="2">
    <source>
        <dbReference type="Proteomes" id="UP001302367"/>
    </source>
</evidence>
<dbReference type="PANTHER" id="PTHR24148:SF64">
    <property type="entry name" value="HETEROKARYON INCOMPATIBILITY DOMAIN-CONTAINING PROTEIN"/>
    <property type="match status" value="1"/>
</dbReference>
<dbReference type="Proteomes" id="UP001302367">
    <property type="component" value="Chromosome 2"/>
</dbReference>
<dbReference type="RefSeq" id="XP_065458514.1">
    <property type="nucleotide sequence ID" value="XM_065602442.1"/>
</dbReference>
<dbReference type="GeneID" id="90644001"/>
<gene>
    <name evidence="1" type="ORF">RHO25_003801</name>
</gene>
<proteinExistence type="predicted"/>
<sequence length="309" mass="35943">MMFDVYTLAQDVIVWLGEGTFPEGDQVAWQLTRCLEDAEERVRQKKPNEYFRPREKLRIEAIDREQLQIEAIDTFEKIEICEPRPSIILKPNSAAVAQHAFQADPVDYPLKATFPSKDNLETWLAADSQRLRRLVVKFAMFLPLLQRKYWKRRWILQENFSRMRCPHSRLFYWGKYSTDWKTLSTALWVAAKVIYVVQSRKAKHRSPNALESFRSLVTNAKRILDPDELSSRDLLWCVTHFSDFHCADPRDRLYSLLPLVSGHGLRADYTATFEIVCTRFTKSMVDRGDMRVLCLAGIANHSPSTAVPS</sequence>
<accession>A0ABZ0NI56</accession>
<reference evidence="1 2" key="1">
    <citation type="submission" date="2023-09" db="EMBL/GenBank/DDBJ databases">
        <title>Complete-Gapless Cercospora beticola genome.</title>
        <authorList>
            <person name="Wyatt N.A."/>
            <person name="Spanner R.E."/>
            <person name="Bolton M.D."/>
        </authorList>
    </citation>
    <scope>NUCLEOTIDE SEQUENCE [LARGE SCALE GENOMIC DNA]</scope>
    <source>
        <strain evidence="1">Cb09-40</strain>
    </source>
</reference>
<protein>
    <recommendedName>
        <fullName evidence="3">Heterokaryon incompatibility domain-containing protein</fullName>
    </recommendedName>
</protein>